<dbReference type="HOGENOM" id="CLU_2118888_0_0_3"/>
<dbReference type="EMBL" id="CP000554">
    <property type="protein sequence ID" value="ABM77348.1"/>
    <property type="molecule type" value="Genomic_DNA"/>
</dbReference>
<protein>
    <submittedName>
        <fullName evidence="2">Uncharacterized protein</fullName>
    </submittedName>
</protein>
<accession>A2C788</accession>
<evidence type="ECO:0000256" key="1">
    <source>
        <dbReference type="SAM" id="Phobius"/>
    </source>
</evidence>
<dbReference type="RefSeq" id="WP_011825268.1">
    <property type="nucleotide sequence ID" value="NC_008820.1"/>
</dbReference>
<dbReference type="AlphaFoldDB" id="A2C788"/>
<name>A2C788_PROM3</name>
<organism evidence="2 3">
    <name type="scientific">Prochlorococcus marinus (strain MIT 9303)</name>
    <dbReference type="NCBI Taxonomy" id="59922"/>
    <lineage>
        <taxon>Bacteria</taxon>
        <taxon>Bacillati</taxon>
        <taxon>Cyanobacteriota</taxon>
        <taxon>Cyanophyceae</taxon>
        <taxon>Synechococcales</taxon>
        <taxon>Prochlorococcaceae</taxon>
        <taxon>Prochlorococcus</taxon>
    </lineage>
</organism>
<reference evidence="2 3" key="1">
    <citation type="journal article" date="2007" name="PLoS Genet.">
        <title>Patterns and implications of gene gain and loss in the evolution of Prochlorococcus.</title>
        <authorList>
            <person name="Kettler G.C."/>
            <person name="Martiny A.C."/>
            <person name="Huang K."/>
            <person name="Zucker J."/>
            <person name="Coleman M.L."/>
            <person name="Rodrigue S."/>
            <person name="Chen F."/>
            <person name="Lapidus A."/>
            <person name="Ferriera S."/>
            <person name="Johnson J."/>
            <person name="Steglich C."/>
            <person name="Church G.M."/>
            <person name="Richardson P."/>
            <person name="Chisholm S.W."/>
        </authorList>
    </citation>
    <scope>NUCLEOTIDE SEQUENCE [LARGE SCALE GENOMIC DNA]</scope>
    <source>
        <strain evidence="2 3">MIT 9303</strain>
    </source>
</reference>
<keyword evidence="1" id="KW-0472">Membrane</keyword>
<dbReference type="BioCyc" id="PMAR59922:G1G80-547-MONOMER"/>
<gene>
    <name evidence="2" type="ordered locus">P9303_05961</name>
</gene>
<evidence type="ECO:0000313" key="3">
    <source>
        <dbReference type="Proteomes" id="UP000002274"/>
    </source>
</evidence>
<feature type="transmembrane region" description="Helical" evidence="1">
    <location>
        <begin position="6"/>
        <end position="28"/>
    </location>
</feature>
<keyword evidence="1" id="KW-0812">Transmembrane</keyword>
<dbReference type="KEGG" id="pmf:P9303_05961"/>
<keyword evidence="1" id="KW-1133">Transmembrane helix</keyword>
<proteinExistence type="predicted"/>
<sequence>MAALVVFVLILLSFGGIILGVGALILLLNKGEKAEEIKALLEGMWIDLKELFVRFVRLYNLLEEFVKELIQREPEGIDEVAKAEDVTSVALVSEADEAAIPECIVEEKDNNGQS</sequence>
<dbReference type="Proteomes" id="UP000002274">
    <property type="component" value="Chromosome"/>
</dbReference>
<evidence type="ECO:0000313" key="2">
    <source>
        <dbReference type="EMBL" id="ABM77348.1"/>
    </source>
</evidence>